<dbReference type="EMBL" id="BAABGN010000007">
    <property type="protein sequence ID" value="GAA4422447.1"/>
    <property type="molecule type" value="Genomic_DNA"/>
</dbReference>
<proteinExistence type="predicted"/>
<protein>
    <recommendedName>
        <fullName evidence="1">SGNH hydrolase-type esterase domain-containing protein</fullName>
    </recommendedName>
</protein>
<dbReference type="Gene3D" id="3.40.50.1110">
    <property type="entry name" value="SGNH hydrolase"/>
    <property type="match status" value="1"/>
</dbReference>
<evidence type="ECO:0000259" key="1">
    <source>
        <dbReference type="Pfam" id="PF13472"/>
    </source>
</evidence>
<feature type="domain" description="SGNH hydrolase-type esterase" evidence="1">
    <location>
        <begin position="49"/>
        <end position="207"/>
    </location>
</feature>
<comment type="caution">
    <text evidence="2">The sequence shown here is derived from an EMBL/GenBank/DDBJ whole genome shotgun (WGS) entry which is preliminary data.</text>
</comment>
<reference evidence="3" key="1">
    <citation type="journal article" date="2019" name="Int. J. Syst. Evol. Microbiol.">
        <title>The Global Catalogue of Microorganisms (GCM) 10K type strain sequencing project: providing services to taxonomists for standard genome sequencing and annotation.</title>
        <authorList>
            <consortium name="The Broad Institute Genomics Platform"/>
            <consortium name="The Broad Institute Genome Sequencing Center for Infectious Disease"/>
            <person name="Wu L."/>
            <person name="Ma J."/>
        </authorList>
    </citation>
    <scope>NUCLEOTIDE SEQUENCE [LARGE SCALE GENOMIC DNA]</scope>
    <source>
        <strain evidence="3">JCM 17810</strain>
    </source>
</reference>
<sequence length="221" mass="22771">MGVAAIGVLVQEPTGADGNALCEDIRADLRDHHERRTAAADGAGPLLAVIGDSYAQGRHTGAPMAAYPYVAGDVLDVPVHVDAMGGSGYVAQSPCGDAQFTSRIDDVLAEDPDVLVIAGGFNDLVHDGLEEAADAVIGRSAGSGTEVVVLSPFAPPAAEDRTERIEEMTAILERVAKSHGANFLDVSGLEFPVTGDGIHPDVEGHRIIGEVLSEALVDDVG</sequence>
<dbReference type="Pfam" id="PF13472">
    <property type="entry name" value="Lipase_GDSL_2"/>
    <property type="match status" value="1"/>
</dbReference>
<dbReference type="InterPro" id="IPR013830">
    <property type="entry name" value="SGNH_hydro"/>
</dbReference>
<dbReference type="InterPro" id="IPR036514">
    <property type="entry name" value="SGNH_hydro_sf"/>
</dbReference>
<dbReference type="PANTHER" id="PTHR30383:SF29">
    <property type="entry name" value="SGNH HYDROLASE-TYPE ESTERASE DOMAIN-CONTAINING PROTEIN"/>
    <property type="match status" value="1"/>
</dbReference>
<name>A0ABP8L456_9MICO</name>
<accession>A0ABP8L456</accession>
<dbReference type="Proteomes" id="UP001500622">
    <property type="component" value="Unassembled WGS sequence"/>
</dbReference>
<gene>
    <name evidence="2" type="ORF">GCM10023169_16930</name>
</gene>
<evidence type="ECO:0000313" key="2">
    <source>
        <dbReference type="EMBL" id="GAA4422447.1"/>
    </source>
</evidence>
<keyword evidence="3" id="KW-1185">Reference proteome</keyword>
<evidence type="ECO:0000313" key="3">
    <source>
        <dbReference type="Proteomes" id="UP001500622"/>
    </source>
</evidence>
<dbReference type="SUPFAM" id="SSF52266">
    <property type="entry name" value="SGNH hydrolase"/>
    <property type="match status" value="1"/>
</dbReference>
<dbReference type="InterPro" id="IPR051532">
    <property type="entry name" value="Ester_Hydrolysis_Enzymes"/>
</dbReference>
<organism evidence="2 3">
    <name type="scientific">Georgenia halophila</name>
    <dbReference type="NCBI Taxonomy" id="620889"/>
    <lineage>
        <taxon>Bacteria</taxon>
        <taxon>Bacillati</taxon>
        <taxon>Actinomycetota</taxon>
        <taxon>Actinomycetes</taxon>
        <taxon>Micrococcales</taxon>
        <taxon>Bogoriellaceae</taxon>
        <taxon>Georgenia</taxon>
    </lineage>
</organism>
<dbReference type="PANTHER" id="PTHR30383">
    <property type="entry name" value="THIOESTERASE 1/PROTEASE 1/LYSOPHOSPHOLIPASE L1"/>
    <property type="match status" value="1"/>
</dbReference>